<evidence type="ECO:0000256" key="1">
    <source>
        <dbReference type="SAM" id="Phobius"/>
    </source>
</evidence>
<proteinExistence type="predicted"/>
<accession>A0ABW5ULA8</accession>
<protein>
    <submittedName>
        <fullName evidence="2">Uncharacterized protein</fullName>
    </submittedName>
</protein>
<keyword evidence="3" id="KW-1185">Reference proteome</keyword>
<keyword evidence="1" id="KW-0812">Transmembrane</keyword>
<name>A0ABW5ULA8_9BURK</name>
<evidence type="ECO:0000313" key="2">
    <source>
        <dbReference type="EMBL" id="MFD2754260.1"/>
    </source>
</evidence>
<gene>
    <name evidence="2" type="ORF">ACFSW6_09180</name>
</gene>
<dbReference type="RefSeq" id="WP_066481655.1">
    <property type="nucleotide sequence ID" value="NZ_BCNT01000016.1"/>
</dbReference>
<feature type="transmembrane region" description="Helical" evidence="1">
    <location>
        <begin position="30"/>
        <end position="53"/>
    </location>
</feature>
<dbReference type="EMBL" id="JBHUMV010000003">
    <property type="protein sequence ID" value="MFD2754260.1"/>
    <property type="molecule type" value="Genomic_DNA"/>
</dbReference>
<sequence length="60" mass="6617">MNTPRIDLTGPHYGRNLQAELRAQARAIRVLAVLLAMVGGLTLSAPFWVSLYFCIQEGCL</sequence>
<dbReference type="Proteomes" id="UP001597463">
    <property type="component" value="Unassembled WGS sequence"/>
</dbReference>
<keyword evidence="1" id="KW-0472">Membrane</keyword>
<comment type="caution">
    <text evidence="2">The sequence shown here is derived from an EMBL/GenBank/DDBJ whole genome shotgun (WGS) entry which is preliminary data.</text>
</comment>
<evidence type="ECO:0000313" key="3">
    <source>
        <dbReference type="Proteomes" id="UP001597463"/>
    </source>
</evidence>
<reference evidence="3" key="1">
    <citation type="journal article" date="2019" name="Int. J. Syst. Evol. Microbiol.">
        <title>The Global Catalogue of Microorganisms (GCM) 10K type strain sequencing project: providing services to taxonomists for standard genome sequencing and annotation.</title>
        <authorList>
            <consortium name="The Broad Institute Genomics Platform"/>
            <consortium name="The Broad Institute Genome Sequencing Center for Infectious Disease"/>
            <person name="Wu L."/>
            <person name="Ma J."/>
        </authorList>
    </citation>
    <scope>NUCLEOTIDE SEQUENCE [LARGE SCALE GENOMIC DNA]</scope>
    <source>
        <strain evidence="3">TISTR 1906</strain>
    </source>
</reference>
<keyword evidence="1" id="KW-1133">Transmembrane helix</keyword>
<organism evidence="2 3">
    <name type="scientific">Comamonas terrae</name>
    <dbReference type="NCBI Taxonomy" id="673548"/>
    <lineage>
        <taxon>Bacteria</taxon>
        <taxon>Pseudomonadati</taxon>
        <taxon>Pseudomonadota</taxon>
        <taxon>Betaproteobacteria</taxon>
        <taxon>Burkholderiales</taxon>
        <taxon>Comamonadaceae</taxon>
        <taxon>Comamonas</taxon>
    </lineage>
</organism>